<comment type="caution">
    <text evidence="1">The sequence shown here is derived from an EMBL/GenBank/DDBJ whole genome shotgun (WGS) entry which is preliminary data.</text>
</comment>
<gene>
    <name evidence="1" type="ORF">DQG23_09350</name>
</gene>
<organism evidence="1 2">
    <name type="scientific">Paenibacillus contaminans</name>
    <dbReference type="NCBI Taxonomy" id="450362"/>
    <lineage>
        <taxon>Bacteria</taxon>
        <taxon>Bacillati</taxon>
        <taxon>Bacillota</taxon>
        <taxon>Bacilli</taxon>
        <taxon>Bacillales</taxon>
        <taxon>Paenibacillaceae</taxon>
        <taxon>Paenibacillus</taxon>
    </lineage>
</organism>
<proteinExistence type="predicted"/>
<dbReference type="AlphaFoldDB" id="A0A329MPE2"/>
<dbReference type="RefSeq" id="WP_113030563.1">
    <property type="nucleotide sequence ID" value="NZ_QMFB01000004.1"/>
</dbReference>
<protein>
    <submittedName>
        <fullName evidence="1">Uncharacterized protein</fullName>
    </submittedName>
</protein>
<name>A0A329MPE2_9BACL</name>
<dbReference type="EMBL" id="QMFB01000004">
    <property type="protein sequence ID" value="RAV21472.1"/>
    <property type="molecule type" value="Genomic_DNA"/>
</dbReference>
<evidence type="ECO:0000313" key="2">
    <source>
        <dbReference type="Proteomes" id="UP000250369"/>
    </source>
</evidence>
<dbReference type="OrthoDB" id="2618552at2"/>
<accession>A0A329MPE2</accession>
<sequence length="143" mass="16433">MEKVSGDDISKLLGSIKAGSCEVEDKLIIEMIGNWIPSYNCEAAADGFLEVIPIVISSRPHLERELLKIAIRPMFYMGISESKQVFEWVDIFLKNERNSFSEECAAWFKKELTEEKEDFITVIIQEIQKEEGEQRTPKTSTRI</sequence>
<dbReference type="Proteomes" id="UP000250369">
    <property type="component" value="Unassembled WGS sequence"/>
</dbReference>
<evidence type="ECO:0000313" key="1">
    <source>
        <dbReference type="EMBL" id="RAV21472.1"/>
    </source>
</evidence>
<reference evidence="1 2" key="1">
    <citation type="journal article" date="2009" name="Int. J. Syst. Evol. Microbiol.">
        <title>Paenibacillus contaminans sp. nov., isolated from a contaminated laboratory plate.</title>
        <authorList>
            <person name="Chou J.H."/>
            <person name="Lee J.H."/>
            <person name="Lin M.C."/>
            <person name="Chang P.S."/>
            <person name="Arun A.B."/>
            <person name="Young C.C."/>
            <person name="Chen W.M."/>
        </authorList>
    </citation>
    <scope>NUCLEOTIDE SEQUENCE [LARGE SCALE GENOMIC DNA]</scope>
    <source>
        <strain evidence="1 2">CKOBP-6</strain>
    </source>
</reference>
<keyword evidence="2" id="KW-1185">Reference proteome</keyword>